<dbReference type="CDD" id="cd01651">
    <property type="entry name" value="RT_G2_intron"/>
    <property type="match status" value="1"/>
</dbReference>
<proteinExistence type="predicted"/>
<organism evidence="3 4">
    <name type="scientific">Kibdelosporangium banguiense</name>
    <dbReference type="NCBI Taxonomy" id="1365924"/>
    <lineage>
        <taxon>Bacteria</taxon>
        <taxon>Bacillati</taxon>
        <taxon>Actinomycetota</taxon>
        <taxon>Actinomycetes</taxon>
        <taxon>Pseudonocardiales</taxon>
        <taxon>Pseudonocardiaceae</taxon>
        <taxon>Kibdelosporangium</taxon>
    </lineage>
</organism>
<gene>
    <name evidence="3" type="ORF">JOF56_006908</name>
</gene>
<dbReference type="Pfam" id="PF00078">
    <property type="entry name" value="RVT_1"/>
    <property type="match status" value="1"/>
</dbReference>
<sequence length="619" mass="71010">MQNADTVLGVLHDRGRNGLPCDELYRQMFNKELYLLAYGNIYANQGAMTPGATDETVDGMSEEKIDAIIEAMRHERYRFAPARRVFIPKKNGKLRPLGLPTWSDKLVGEVVRLLLEAYYEPTFSDRSHGFRRKRGCHTALREVEHTWTGAVWLIEGDIADCFGSLDHDIMIKILAEKVHDNRFLRLVRHMLKAGYLEDWEHHETLSGVPQGGVVSPVLSNIYLNKLDEFVEKTLIPQYTRGQRRRRNPDYSRVKRQRQEARSHGDRATARALTKQLRALPSGDPLDPGYRRLRYCRYADDHILGFIGPKAEAEAIKDELARFLRDELALELSADKTLITHARTQAARFLGYEITVQHADSKLTHGRRSANGAIALRVPCDVITAHCASYRRHGTPWHRPAMQNLPDYDIVQTYAAEYRGVVNYYLLAIDVWRLHTLNWNAQTSMLKTLAAKHKSTVTKMAARHRTKLETPYGLRTCFEARLHRDGKQDLVARFGGIPLTRNKSAVIIDRVPVRIPYPRKEIVNRLVRSRCELCEDTGPVVVHHVAKLARLGQPGPDQPAWATIMAAKRRKPSWFADRATMSSTPPLSRTWRSHWRATCIERVPAWFGGRLREKDRVHQR</sequence>
<dbReference type="InterPro" id="IPR051083">
    <property type="entry name" value="GrpII_Intron_Splice-Mob/Def"/>
</dbReference>
<keyword evidence="4" id="KW-1185">Reference proteome</keyword>
<keyword evidence="3" id="KW-0548">Nucleotidyltransferase</keyword>
<dbReference type="EMBL" id="JAGINW010000001">
    <property type="protein sequence ID" value="MBP2326523.1"/>
    <property type="molecule type" value="Genomic_DNA"/>
</dbReference>
<evidence type="ECO:0000256" key="1">
    <source>
        <dbReference type="SAM" id="MobiDB-lite"/>
    </source>
</evidence>
<dbReference type="Pfam" id="PF01348">
    <property type="entry name" value="Intron_maturas2"/>
    <property type="match status" value="1"/>
</dbReference>
<dbReference type="PANTHER" id="PTHR34047:SF8">
    <property type="entry name" value="PROTEIN YKFC"/>
    <property type="match status" value="1"/>
</dbReference>
<evidence type="ECO:0000313" key="4">
    <source>
        <dbReference type="Proteomes" id="UP001519332"/>
    </source>
</evidence>
<dbReference type="InterPro" id="IPR000477">
    <property type="entry name" value="RT_dom"/>
</dbReference>
<comment type="caution">
    <text evidence="3">The sequence shown here is derived from an EMBL/GenBank/DDBJ whole genome shotgun (WGS) entry which is preliminary data.</text>
</comment>
<protein>
    <submittedName>
        <fullName evidence="3">Group II intron reverse transcriptase/maturase</fullName>
    </submittedName>
</protein>
<feature type="region of interest" description="Disordered" evidence="1">
    <location>
        <begin position="240"/>
        <end position="267"/>
    </location>
</feature>
<accession>A0ABS4TQ42</accession>
<dbReference type="PROSITE" id="PS50878">
    <property type="entry name" value="RT_POL"/>
    <property type="match status" value="1"/>
</dbReference>
<feature type="compositionally biased region" description="Basic and acidic residues" evidence="1">
    <location>
        <begin position="247"/>
        <end position="267"/>
    </location>
</feature>
<evidence type="ECO:0000259" key="2">
    <source>
        <dbReference type="PROSITE" id="PS50878"/>
    </source>
</evidence>
<evidence type="ECO:0000313" key="3">
    <source>
        <dbReference type="EMBL" id="MBP2326523.1"/>
    </source>
</evidence>
<dbReference type="PANTHER" id="PTHR34047">
    <property type="entry name" value="NUCLEAR INTRON MATURASE 1, MITOCHONDRIAL-RELATED"/>
    <property type="match status" value="1"/>
</dbReference>
<feature type="domain" description="Reverse transcriptase" evidence="2">
    <location>
        <begin position="68"/>
        <end position="353"/>
    </location>
</feature>
<keyword evidence="3" id="KW-0695">RNA-directed DNA polymerase</keyword>
<dbReference type="GO" id="GO:0003964">
    <property type="term" value="F:RNA-directed DNA polymerase activity"/>
    <property type="evidence" value="ECO:0007669"/>
    <property type="project" value="UniProtKB-KW"/>
</dbReference>
<keyword evidence="3" id="KW-0808">Transferase</keyword>
<dbReference type="SUPFAM" id="SSF56672">
    <property type="entry name" value="DNA/RNA polymerases"/>
    <property type="match status" value="1"/>
</dbReference>
<dbReference type="Proteomes" id="UP001519332">
    <property type="component" value="Unassembled WGS sequence"/>
</dbReference>
<dbReference type="InterPro" id="IPR043502">
    <property type="entry name" value="DNA/RNA_pol_sf"/>
</dbReference>
<name>A0ABS4TQ42_9PSEU</name>
<dbReference type="RefSeq" id="WP_209643579.1">
    <property type="nucleotide sequence ID" value="NZ_JAGINW010000001.1"/>
</dbReference>
<reference evidence="3 4" key="1">
    <citation type="submission" date="2021-03" db="EMBL/GenBank/DDBJ databases">
        <title>Sequencing the genomes of 1000 actinobacteria strains.</title>
        <authorList>
            <person name="Klenk H.-P."/>
        </authorList>
    </citation>
    <scope>NUCLEOTIDE SEQUENCE [LARGE SCALE GENOMIC DNA]</scope>
    <source>
        <strain evidence="3 4">DSM 46670</strain>
    </source>
</reference>
<dbReference type="InterPro" id="IPR024937">
    <property type="entry name" value="Domain_X"/>
</dbReference>